<dbReference type="PANTHER" id="PTHR43194">
    <property type="entry name" value="HYDROLASE ALPHA/BETA FOLD FAMILY"/>
    <property type="match status" value="1"/>
</dbReference>
<keyword evidence="4" id="KW-1185">Reference proteome</keyword>
<dbReference type="InterPro" id="IPR000073">
    <property type="entry name" value="AB_hydrolase_1"/>
</dbReference>
<gene>
    <name evidence="3" type="ORF">FB566_1678</name>
</gene>
<evidence type="ECO:0000259" key="1">
    <source>
        <dbReference type="Pfam" id="PF00561"/>
    </source>
</evidence>
<dbReference type="InterPro" id="IPR029058">
    <property type="entry name" value="AB_hydrolase_fold"/>
</dbReference>
<dbReference type="GO" id="GO:0016787">
    <property type="term" value="F:hydrolase activity"/>
    <property type="evidence" value="ECO:0007669"/>
    <property type="project" value="UniProtKB-KW"/>
</dbReference>
<dbReference type="Gene3D" id="3.40.50.1820">
    <property type="entry name" value="alpha/beta hydrolase"/>
    <property type="match status" value="1"/>
</dbReference>
<evidence type="ECO:0000313" key="4">
    <source>
        <dbReference type="Proteomes" id="UP000317043"/>
    </source>
</evidence>
<comment type="caution">
    <text evidence="3">The sequence shown here is derived from an EMBL/GenBank/DDBJ whole genome shotgun (WGS) entry which is preliminary data.</text>
</comment>
<dbReference type="InParanoid" id="A0A543AUB4"/>
<feature type="domain" description="Peptidase S33 tripeptidyl aminopeptidase-like C-terminal" evidence="2">
    <location>
        <begin position="221"/>
        <end position="282"/>
    </location>
</feature>
<reference evidence="3 4" key="1">
    <citation type="submission" date="2019-06" db="EMBL/GenBank/DDBJ databases">
        <title>Sequencing the genomes of 1000 actinobacteria strains.</title>
        <authorList>
            <person name="Klenk H.-P."/>
        </authorList>
    </citation>
    <scope>NUCLEOTIDE SEQUENCE [LARGE SCALE GENOMIC DNA]</scope>
    <source>
        <strain evidence="3 4">DSM 45928</strain>
    </source>
</reference>
<dbReference type="EMBL" id="VFOW01000001">
    <property type="protein sequence ID" value="TQL76157.1"/>
    <property type="molecule type" value="Genomic_DNA"/>
</dbReference>
<protein>
    <submittedName>
        <fullName evidence="3">Alpha/beta hydrolase family protein</fullName>
    </submittedName>
</protein>
<dbReference type="Pfam" id="PF00561">
    <property type="entry name" value="Abhydrolase_1"/>
    <property type="match status" value="1"/>
</dbReference>
<dbReference type="RefSeq" id="WP_142037134.1">
    <property type="nucleotide sequence ID" value="NZ_JBHTGS010000001.1"/>
</dbReference>
<evidence type="ECO:0000313" key="3">
    <source>
        <dbReference type="EMBL" id="TQL76157.1"/>
    </source>
</evidence>
<dbReference type="OrthoDB" id="9785847at2"/>
<dbReference type="Proteomes" id="UP000317043">
    <property type="component" value="Unassembled WGS sequence"/>
</dbReference>
<dbReference type="Pfam" id="PF08386">
    <property type="entry name" value="Abhydrolase_4"/>
    <property type="match status" value="1"/>
</dbReference>
<dbReference type="InterPro" id="IPR050228">
    <property type="entry name" value="Carboxylesterase_BioH"/>
</dbReference>
<keyword evidence="3" id="KW-0378">Hydrolase</keyword>
<organism evidence="3 4">
    <name type="scientific">Stackebrandtia endophytica</name>
    <dbReference type="NCBI Taxonomy" id="1496996"/>
    <lineage>
        <taxon>Bacteria</taxon>
        <taxon>Bacillati</taxon>
        <taxon>Actinomycetota</taxon>
        <taxon>Actinomycetes</taxon>
        <taxon>Glycomycetales</taxon>
        <taxon>Glycomycetaceae</taxon>
        <taxon>Stackebrandtia</taxon>
    </lineage>
</organism>
<name>A0A543AUB4_9ACTN</name>
<accession>A0A543AUB4</accession>
<dbReference type="AlphaFoldDB" id="A0A543AUB4"/>
<proteinExistence type="predicted"/>
<dbReference type="PANTHER" id="PTHR43194:SF2">
    <property type="entry name" value="PEROXISOMAL MEMBRANE PROTEIN LPX1"/>
    <property type="match status" value="1"/>
</dbReference>
<evidence type="ECO:0000259" key="2">
    <source>
        <dbReference type="Pfam" id="PF08386"/>
    </source>
</evidence>
<dbReference type="InterPro" id="IPR013595">
    <property type="entry name" value="Pept_S33_TAP-like_C"/>
</dbReference>
<sequence length="286" mass="30629">MAAKSKRKSTIVRFKMLRWGFQIGDRLAPGKSARVATDLWFRLPSHRTSTAPPGAEEFSLSTSDGDVWGYEWGCGPLVYLMHGWAGSSADFANLAASLVASGHRVIALDAPSHGRSGASPFGPRAASPRHFAQALTAAHHKFGTGAIVAHSMGCLATAIALREEVRADRVVLVAPFIGGGTFATRFADQLGIGPRTRPGFLAGIQKRAGKPLAYFDVTTPPIDLPALIVHDRFDRQTPFEHGQAIADAWPQSTFIATEGLGHLRIARNPDVISRIRRFLATAAGTS</sequence>
<feature type="domain" description="AB hydrolase-1" evidence="1">
    <location>
        <begin position="76"/>
        <end position="175"/>
    </location>
</feature>
<dbReference type="SUPFAM" id="SSF53474">
    <property type="entry name" value="alpha/beta-Hydrolases"/>
    <property type="match status" value="1"/>
</dbReference>